<name>A0AAE3RDJ8_9BACT</name>
<organism evidence="2 3">
    <name type="scientific">Xanthocytophaga agilis</name>
    <dbReference type="NCBI Taxonomy" id="3048010"/>
    <lineage>
        <taxon>Bacteria</taxon>
        <taxon>Pseudomonadati</taxon>
        <taxon>Bacteroidota</taxon>
        <taxon>Cytophagia</taxon>
        <taxon>Cytophagales</taxon>
        <taxon>Rhodocytophagaceae</taxon>
        <taxon>Xanthocytophaga</taxon>
    </lineage>
</organism>
<dbReference type="Pfam" id="PF07463">
    <property type="entry name" value="NUMOD4"/>
    <property type="match status" value="2"/>
</dbReference>
<keyword evidence="3" id="KW-1185">Reference proteome</keyword>
<feature type="domain" description="NUMOD4" evidence="1">
    <location>
        <begin position="280"/>
        <end position="305"/>
    </location>
</feature>
<evidence type="ECO:0000313" key="3">
    <source>
        <dbReference type="Proteomes" id="UP001232063"/>
    </source>
</evidence>
<protein>
    <submittedName>
        <fullName evidence="2">NUMOD4 domain-containing protein</fullName>
    </submittedName>
</protein>
<dbReference type="InterPro" id="IPR044925">
    <property type="entry name" value="His-Me_finger_sf"/>
</dbReference>
<gene>
    <name evidence="2" type="ORF">QNI22_34295</name>
</gene>
<comment type="caution">
    <text evidence="2">The sequence shown here is derived from an EMBL/GenBank/DDBJ whole genome shotgun (WGS) entry which is preliminary data.</text>
</comment>
<dbReference type="AlphaFoldDB" id="A0AAE3RDJ8"/>
<dbReference type="GO" id="GO:0016788">
    <property type="term" value="F:hydrolase activity, acting on ester bonds"/>
    <property type="evidence" value="ECO:0007669"/>
    <property type="project" value="InterPro"/>
</dbReference>
<dbReference type="Proteomes" id="UP001232063">
    <property type="component" value="Unassembled WGS sequence"/>
</dbReference>
<sequence length="402" mass="46237">MNTEPLHSVSQTSPTLRRSYYTEILSNLSLNDLPSEQWKEIPEYQHYQISNYGRLKSLARRVEMPQGRFRIQTDQIKKVFATRHTNKHLKIEPIHIFCSLCKEGIKKNISVARLVYSLFVEPFDLNDFSKVVSYKDSNGENVHYTNLELLTISEQKYKMFRKGRAQSWRSDQKQAVAQYAMDGKLVATHESIYAAESATGLNTGSIYMAITGRCFSAGGFRWLPIDQKEQAKQTIASGNEKSKVVSPYNQKLWQKLGCPPITPNALPACLNLSMDTMPSEEWKPIYGYETLYEISNLGRVRKKAGWNSARGQKIWLPAQIMHLKYEKRALSIGLTQHQRKRFISITRLVYSHFIEAFDISDRHILILGAENPLDLKISQLKKVTAKEHKQQVHKNRKAAQSL</sequence>
<evidence type="ECO:0000259" key="1">
    <source>
        <dbReference type="Pfam" id="PF07463"/>
    </source>
</evidence>
<dbReference type="InterPro" id="IPR036388">
    <property type="entry name" value="WH-like_DNA-bd_sf"/>
</dbReference>
<dbReference type="EMBL" id="JASJOU010000018">
    <property type="protein sequence ID" value="MDJ1505778.1"/>
    <property type="molecule type" value="Genomic_DNA"/>
</dbReference>
<dbReference type="Gene3D" id="3.90.75.20">
    <property type="match status" value="2"/>
</dbReference>
<dbReference type="SUPFAM" id="SSF54060">
    <property type="entry name" value="His-Me finger endonucleases"/>
    <property type="match status" value="2"/>
</dbReference>
<dbReference type="RefSeq" id="WP_314518184.1">
    <property type="nucleotide sequence ID" value="NZ_JASJOU010000018.1"/>
</dbReference>
<reference evidence="2" key="1">
    <citation type="submission" date="2023-05" db="EMBL/GenBank/DDBJ databases">
        <authorList>
            <person name="Zhang X."/>
        </authorList>
    </citation>
    <scope>NUCLEOTIDE SEQUENCE</scope>
    <source>
        <strain evidence="2">BD1B2-1</strain>
    </source>
</reference>
<accession>A0AAE3RDJ8</accession>
<dbReference type="Gene3D" id="1.10.10.10">
    <property type="entry name" value="Winged helix-like DNA-binding domain superfamily/Winged helix DNA-binding domain"/>
    <property type="match status" value="1"/>
</dbReference>
<proteinExistence type="predicted"/>
<evidence type="ECO:0000313" key="2">
    <source>
        <dbReference type="EMBL" id="MDJ1505778.1"/>
    </source>
</evidence>
<dbReference type="InterPro" id="IPR010902">
    <property type="entry name" value="NUMOD4"/>
</dbReference>
<feature type="domain" description="NUMOD4" evidence="1">
    <location>
        <begin position="36"/>
        <end position="74"/>
    </location>
</feature>